<dbReference type="InterPro" id="IPR011600">
    <property type="entry name" value="Pept_C14_caspase"/>
</dbReference>
<comment type="similarity">
    <text evidence="1 2">Belongs to the peptidase C14A family.</text>
</comment>
<keyword evidence="7" id="KW-1185">Reference proteome</keyword>
<gene>
    <name evidence="6" type="ORF">DIATSA_LOCUS10302</name>
</gene>
<evidence type="ECO:0000259" key="5">
    <source>
        <dbReference type="PROSITE" id="PS50208"/>
    </source>
</evidence>
<dbReference type="OrthoDB" id="6114029at2759"/>
<accession>A0A9N9RB16</accession>
<feature type="compositionally biased region" description="Basic and acidic residues" evidence="3">
    <location>
        <begin position="1"/>
        <end position="11"/>
    </location>
</feature>
<dbReference type="Proteomes" id="UP001153714">
    <property type="component" value="Chromosome 5"/>
</dbReference>
<dbReference type="PANTHER" id="PTHR47901:SF3">
    <property type="entry name" value="CASPASE-1"/>
    <property type="match status" value="1"/>
</dbReference>
<sequence length="413" mass="48032">MEDMRNEKESIPELPESSTESLDRAEASNKELEELQNESTIGENLKINMKALAKRAETYELEKFKKNHMLILNHMHVNGCESRIGTEKDVEALKITFEKYGFEVDIRNDRTHTEIQGILKELSKKDFTDYGCVAVAVLTHGAEQGLIRAKDKTYNESEIIKHFKVDLRPTLVTKPKIVIIQACRGEEEIETVTVFKEKGKTKKDFDDKNKEKPYTLPVEADMLVCHSSYFGKPSLRDDKNGSWFIQSICRKIEELAATHDFESIMVEVKRQVAIDHCEVERNTTTDQIEINKQMPVITSTLIRKLYLRKYGEPPVLVRDYIPPLTPQISQCPCFIDHFDYMKTCLSYYLDEHPGDNAAQSLYDMVKVFDDRPEYNEIKKEMLKDISDHLRSDRAREYQFQKFVHFFNSGQFTN</sequence>
<evidence type="ECO:0000313" key="7">
    <source>
        <dbReference type="Proteomes" id="UP001153714"/>
    </source>
</evidence>
<dbReference type="PANTHER" id="PTHR47901">
    <property type="entry name" value="CASPASE RECRUITMENT DOMAIN-CONTAINING PROTEIN 18"/>
    <property type="match status" value="1"/>
</dbReference>
<dbReference type="EMBL" id="OU893336">
    <property type="protein sequence ID" value="CAG9792810.1"/>
    <property type="molecule type" value="Genomic_DNA"/>
</dbReference>
<dbReference type="PROSITE" id="PS01122">
    <property type="entry name" value="CASPASE_CYS"/>
    <property type="match status" value="1"/>
</dbReference>
<dbReference type="PROSITE" id="PS50207">
    <property type="entry name" value="CASPASE_P10"/>
    <property type="match status" value="1"/>
</dbReference>
<dbReference type="Pfam" id="PF00656">
    <property type="entry name" value="Peptidase_C14"/>
    <property type="match status" value="1"/>
</dbReference>
<dbReference type="InterPro" id="IPR015917">
    <property type="entry name" value="Pept_C14A"/>
</dbReference>
<dbReference type="PROSITE" id="PS50208">
    <property type="entry name" value="CASPASE_P20"/>
    <property type="match status" value="1"/>
</dbReference>
<reference evidence="6" key="2">
    <citation type="submission" date="2022-10" db="EMBL/GenBank/DDBJ databases">
        <authorList>
            <consortium name="ENA_rothamsted_submissions"/>
            <consortium name="culmorum"/>
            <person name="King R."/>
        </authorList>
    </citation>
    <scope>NUCLEOTIDE SEQUENCE</scope>
</reference>
<feature type="region of interest" description="Disordered" evidence="3">
    <location>
        <begin position="1"/>
        <end position="37"/>
    </location>
</feature>
<dbReference type="SMART" id="SM00115">
    <property type="entry name" value="CASc"/>
    <property type="match status" value="1"/>
</dbReference>
<organism evidence="6 7">
    <name type="scientific">Diatraea saccharalis</name>
    <name type="common">sugarcane borer</name>
    <dbReference type="NCBI Taxonomy" id="40085"/>
    <lineage>
        <taxon>Eukaryota</taxon>
        <taxon>Metazoa</taxon>
        <taxon>Ecdysozoa</taxon>
        <taxon>Arthropoda</taxon>
        <taxon>Hexapoda</taxon>
        <taxon>Insecta</taxon>
        <taxon>Pterygota</taxon>
        <taxon>Neoptera</taxon>
        <taxon>Endopterygota</taxon>
        <taxon>Lepidoptera</taxon>
        <taxon>Glossata</taxon>
        <taxon>Ditrysia</taxon>
        <taxon>Pyraloidea</taxon>
        <taxon>Crambidae</taxon>
        <taxon>Crambinae</taxon>
        <taxon>Diatraea</taxon>
    </lineage>
</organism>
<protein>
    <submittedName>
        <fullName evidence="6">Uncharacterized protein</fullName>
    </submittedName>
</protein>
<feature type="domain" description="Caspase family p20" evidence="5">
    <location>
        <begin position="65"/>
        <end position="187"/>
    </location>
</feature>
<dbReference type="AlphaFoldDB" id="A0A9N9RB16"/>
<reference evidence="6" key="1">
    <citation type="submission" date="2021-12" db="EMBL/GenBank/DDBJ databases">
        <authorList>
            <person name="King R."/>
        </authorList>
    </citation>
    <scope>NUCLEOTIDE SEQUENCE</scope>
</reference>
<dbReference type="InterPro" id="IPR002138">
    <property type="entry name" value="Pept_C14_p10"/>
</dbReference>
<name>A0A9N9RB16_9NEOP</name>
<dbReference type="InterPro" id="IPR029030">
    <property type="entry name" value="Caspase-like_dom_sf"/>
</dbReference>
<dbReference type="PRINTS" id="PR00376">
    <property type="entry name" value="IL1BCENZYME"/>
</dbReference>
<dbReference type="InterPro" id="IPR002398">
    <property type="entry name" value="Pept_C14"/>
</dbReference>
<evidence type="ECO:0000256" key="1">
    <source>
        <dbReference type="ARBA" id="ARBA00010134"/>
    </source>
</evidence>
<evidence type="ECO:0000259" key="4">
    <source>
        <dbReference type="PROSITE" id="PS50207"/>
    </source>
</evidence>
<evidence type="ECO:0000256" key="2">
    <source>
        <dbReference type="RuleBase" id="RU003971"/>
    </source>
</evidence>
<dbReference type="Gene3D" id="3.40.50.1460">
    <property type="match status" value="1"/>
</dbReference>
<dbReference type="GO" id="GO:0004197">
    <property type="term" value="F:cysteine-type endopeptidase activity"/>
    <property type="evidence" value="ECO:0007669"/>
    <property type="project" value="InterPro"/>
</dbReference>
<dbReference type="GO" id="GO:0072559">
    <property type="term" value="C:NLRP3 inflammasome complex"/>
    <property type="evidence" value="ECO:0007669"/>
    <property type="project" value="TreeGrafter"/>
</dbReference>
<dbReference type="SUPFAM" id="SSF52129">
    <property type="entry name" value="Caspase-like"/>
    <property type="match status" value="1"/>
</dbReference>
<proteinExistence type="inferred from homology"/>
<dbReference type="InterPro" id="IPR033139">
    <property type="entry name" value="Caspase_cys_AS"/>
</dbReference>
<evidence type="ECO:0000256" key="3">
    <source>
        <dbReference type="SAM" id="MobiDB-lite"/>
    </source>
</evidence>
<dbReference type="GO" id="GO:0006508">
    <property type="term" value="P:proteolysis"/>
    <property type="evidence" value="ECO:0007669"/>
    <property type="project" value="InterPro"/>
</dbReference>
<dbReference type="GO" id="GO:0072557">
    <property type="term" value="C:IPAF inflammasome complex"/>
    <property type="evidence" value="ECO:0007669"/>
    <property type="project" value="TreeGrafter"/>
</dbReference>
<feature type="domain" description="Caspase family p10" evidence="4">
    <location>
        <begin position="212"/>
        <end position="309"/>
    </location>
</feature>
<feature type="compositionally biased region" description="Basic and acidic residues" evidence="3">
    <location>
        <begin position="21"/>
        <end position="33"/>
    </location>
</feature>
<dbReference type="InterPro" id="IPR001309">
    <property type="entry name" value="Pept_C14_p20"/>
</dbReference>
<evidence type="ECO:0000313" key="6">
    <source>
        <dbReference type="EMBL" id="CAG9792810.1"/>
    </source>
</evidence>
<dbReference type="GO" id="GO:0097169">
    <property type="term" value="C:AIM2 inflammasome complex"/>
    <property type="evidence" value="ECO:0007669"/>
    <property type="project" value="TreeGrafter"/>
</dbReference>